<dbReference type="Proteomes" id="UP000256599">
    <property type="component" value="Unassembled WGS sequence"/>
</dbReference>
<name>A0A3D8I3E3_9HELI</name>
<dbReference type="GO" id="GO:0006355">
    <property type="term" value="P:regulation of DNA-templated transcription"/>
    <property type="evidence" value="ECO:0007669"/>
    <property type="project" value="InterPro"/>
</dbReference>
<evidence type="ECO:0000259" key="2">
    <source>
        <dbReference type="PROSITE" id="PS51913"/>
    </source>
</evidence>
<evidence type="ECO:0000313" key="4">
    <source>
        <dbReference type="Proteomes" id="UP000256599"/>
    </source>
</evidence>
<dbReference type="InterPro" id="IPR007759">
    <property type="entry name" value="Asxl_HARE-HTH"/>
</dbReference>
<dbReference type="OrthoDB" id="9776582at2"/>
<accession>A0A3D8I3E3</accession>
<evidence type="ECO:0000313" key="3">
    <source>
        <dbReference type="EMBL" id="RDU59632.1"/>
    </source>
</evidence>
<proteinExistence type="predicted"/>
<feature type="domain" description="HTH HARE-type" evidence="2">
    <location>
        <begin position="4"/>
        <end position="71"/>
    </location>
</feature>
<sequence length="241" mass="28381">MQDLTYEGAIEQVMRNNGGFASLKQIYNEVWLFKDKSKISGKTPHNTIQERVQRSKKFFRIGLGIYGLSELKNKILLSEQIPKTKEEKVEKTHARIQGMLLELGNLRGFDTYTNDKSWTFDGKNLGMLSSLKSVPPFTYQQIIDRNIAFCDVVWFSGEEFLYPTRICEVEHSTDFRDALLKFKELEFFNVEFYCISSENRKTKFDREITRATFKSIKSRVKFLTYDEIISAYEFERQKINF</sequence>
<protein>
    <recommendedName>
        <fullName evidence="2">HTH HARE-type domain-containing protein</fullName>
    </recommendedName>
</protein>
<gene>
    <name evidence="3" type="ORF">CQA63_06005</name>
</gene>
<evidence type="ECO:0000256" key="1">
    <source>
        <dbReference type="ARBA" id="ARBA00023163"/>
    </source>
</evidence>
<organism evidence="3 4">
    <name type="scientific">Helicobacter marmotae</name>
    <dbReference type="NCBI Taxonomy" id="152490"/>
    <lineage>
        <taxon>Bacteria</taxon>
        <taxon>Pseudomonadati</taxon>
        <taxon>Campylobacterota</taxon>
        <taxon>Epsilonproteobacteria</taxon>
        <taxon>Campylobacterales</taxon>
        <taxon>Helicobacteraceae</taxon>
        <taxon>Helicobacter</taxon>
    </lineage>
</organism>
<dbReference type="RefSeq" id="WP_104700703.1">
    <property type="nucleotide sequence ID" value="NZ_FZPP01000046.1"/>
</dbReference>
<dbReference type="AlphaFoldDB" id="A0A3D8I3E3"/>
<keyword evidence="1" id="KW-0804">Transcription</keyword>
<dbReference type="PROSITE" id="PS51913">
    <property type="entry name" value="HTH_HARE"/>
    <property type="match status" value="1"/>
</dbReference>
<comment type="caution">
    <text evidence="3">The sequence shown here is derived from an EMBL/GenBank/DDBJ whole genome shotgun (WGS) entry which is preliminary data.</text>
</comment>
<dbReference type="EMBL" id="NXLR01000010">
    <property type="protein sequence ID" value="RDU59632.1"/>
    <property type="molecule type" value="Genomic_DNA"/>
</dbReference>
<keyword evidence="4" id="KW-1185">Reference proteome</keyword>
<reference evidence="3 4" key="1">
    <citation type="submission" date="2018-04" db="EMBL/GenBank/DDBJ databases">
        <title>Novel Campyloabacter and Helicobacter Species and Strains.</title>
        <authorList>
            <person name="Mannion A.J."/>
            <person name="Shen Z."/>
            <person name="Fox J.G."/>
        </authorList>
    </citation>
    <scope>NUCLEOTIDE SEQUENCE [LARGE SCALE GENOMIC DNA]</scope>
    <source>
        <strain evidence="3 4">MIT 98-6070</strain>
    </source>
</reference>